<evidence type="ECO:0000313" key="4">
    <source>
        <dbReference type="Proteomes" id="UP001595872"/>
    </source>
</evidence>
<comment type="caution">
    <text evidence="3">The sequence shown here is derived from an EMBL/GenBank/DDBJ whole genome shotgun (WGS) entry which is preliminary data.</text>
</comment>
<evidence type="ECO:0000256" key="1">
    <source>
        <dbReference type="SAM" id="MobiDB-lite"/>
    </source>
</evidence>
<protein>
    <submittedName>
        <fullName evidence="3">Uncharacterized protein</fullName>
    </submittedName>
</protein>
<feature type="compositionally biased region" description="Basic and acidic residues" evidence="1">
    <location>
        <begin position="38"/>
        <end position="50"/>
    </location>
</feature>
<name>A0ABV9TYK0_9ACTN</name>
<dbReference type="RefSeq" id="WP_378254435.1">
    <property type="nucleotide sequence ID" value="NZ_JBHSIT010000003.1"/>
</dbReference>
<sequence>MTEWIPVISGLCGIVTAALRLAATLAANRRTRRPTLADGRRTQHPTRDGRSTPGRAGTRPGRRSAE</sequence>
<dbReference type="EMBL" id="JBHSIT010000003">
    <property type="protein sequence ID" value="MFC4908110.1"/>
    <property type="molecule type" value="Genomic_DNA"/>
</dbReference>
<evidence type="ECO:0000256" key="2">
    <source>
        <dbReference type="SAM" id="Phobius"/>
    </source>
</evidence>
<gene>
    <name evidence="3" type="ORF">ACFPCY_12320</name>
</gene>
<accession>A0ABV9TYK0</accession>
<keyword evidence="2" id="KW-1133">Transmembrane helix</keyword>
<keyword evidence="2" id="KW-0472">Membrane</keyword>
<feature type="region of interest" description="Disordered" evidence="1">
    <location>
        <begin position="26"/>
        <end position="66"/>
    </location>
</feature>
<keyword evidence="4" id="KW-1185">Reference proteome</keyword>
<evidence type="ECO:0000313" key="3">
    <source>
        <dbReference type="EMBL" id="MFC4908110.1"/>
    </source>
</evidence>
<reference evidence="4" key="1">
    <citation type="journal article" date="2019" name="Int. J. Syst. Evol. Microbiol.">
        <title>The Global Catalogue of Microorganisms (GCM) 10K type strain sequencing project: providing services to taxonomists for standard genome sequencing and annotation.</title>
        <authorList>
            <consortium name="The Broad Institute Genomics Platform"/>
            <consortium name="The Broad Institute Genome Sequencing Center for Infectious Disease"/>
            <person name="Wu L."/>
            <person name="Ma J."/>
        </authorList>
    </citation>
    <scope>NUCLEOTIDE SEQUENCE [LARGE SCALE GENOMIC DNA]</scope>
    <source>
        <strain evidence="4">KLKA75</strain>
    </source>
</reference>
<feature type="transmembrane region" description="Helical" evidence="2">
    <location>
        <begin position="6"/>
        <end position="27"/>
    </location>
</feature>
<dbReference type="Proteomes" id="UP001595872">
    <property type="component" value="Unassembled WGS sequence"/>
</dbReference>
<organism evidence="3 4">
    <name type="scientific">Actinomadura gamaensis</name>
    <dbReference type="NCBI Taxonomy" id="1763541"/>
    <lineage>
        <taxon>Bacteria</taxon>
        <taxon>Bacillati</taxon>
        <taxon>Actinomycetota</taxon>
        <taxon>Actinomycetes</taxon>
        <taxon>Streptosporangiales</taxon>
        <taxon>Thermomonosporaceae</taxon>
        <taxon>Actinomadura</taxon>
    </lineage>
</organism>
<proteinExistence type="predicted"/>
<keyword evidence="2" id="KW-0812">Transmembrane</keyword>